<proteinExistence type="predicted"/>
<accession>A0ACB5THY1</accession>
<reference evidence="1" key="1">
    <citation type="submission" date="2023-04" db="EMBL/GenBank/DDBJ databases">
        <title>Candida boidinii NBRC 1967.</title>
        <authorList>
            <person name="Ichikawa N."/>
            <person name="Sato H."/>
            <person name="Tonouchi N."/>
        </authorList>
    </citation>
    <scope>NUCLEOTIDE SEQUENCE</scope>
    <source>
        <strain evidence="1">NBRC 1967</strain>
    </source>
</reference>
<protein>
    <submittedName>
        <fullName evidence="1">Unnamed protein product</fullName>
    </submittedName>
</protein>
<keyword evidence="2" id="KW-1185">Reference proteome</keyword>
<comment type="caution">
    <text evidence="1">The sequence shown here is derived from an EMBL/GenBank/DDBJ whole genome shotgun (WGS) entry which is preliminary data.</text>
</comment>
<dbReference type="Proteomes" id="UP001165101">
    <property type="component" value="Unassembled WGS sequence"/>
</dbReference>
<sequence>MPQSKYPGSPSFRTPGSPISSSRDRQTSIVEMLSTPPPLDSDITNIDLNTSPSIGSISHSTNNNTNNINNTNNVNNNNIHHSGSISSHTSSIAQQLNSSISSSNNSHANTDSSDSNNNNNNNNFNTNSIPVPSTSLSRNPSVSSQASSVFSNGHPGCVVDWQEIQLADLVEKNKLIIINSKISVEEAFDTLIKNNLTSVPVEEFENDLNCLTFDYTDLNSYLLLVLNKLKMERLSSLNYEPKSEIPDLIKKAQRGEQVPVSFVIRLANKNPFIKLNESDNLANVVEILGSGVHRVAITKNQQLTGILSQRRSIG</sequence>
<dbReference type="EMBL" id="BSXV01000326">
    <property type="protein sequence ID" value="GME88617.1"/>
    <property type="molecule type" value="Genomic_DNA"/>
</dbReference>
<organism evidence="1 2">
    <name type="scientific">Candida boidinii</name>
    <name type="common">Yeast</name>
    <dbReference type="NCBI Taxonomy" id="5477"/>
    <lineage>
        <taxon>Eukaryota</taxon>
        <taxon>Fungi</taxon>
        <taxon>Dikarya</taxon>
        <taxon>Ascomycota</taxon>
        <taxon>Saccharomycotina</taxon>
        <taxon>Pichiomycetes</taxon>
        <taxon>Pichiales</taxon>
        <taxon>Pichiaceae</taxon>
        <taxon>Ogataea</taxon>
        <taxon>Ogataea/Candida clade</taxon>
    </lineage>
</organism>
<evidence type="ECO:0000313" key="2">
    <source>
        <dbReference type="Proteomes" id="UP001165101"/>
    </source>
</evidence>
<name>A0ACB5THY1_CANBO</name>
<gene>
    <name evidence="1" type="ORF">Cboi01_000099700</name>
</gene>
<evidence type="ECO:0000313" key="1">
    <source>
        <dbReference type="EMBL" id="GME88617.1"/>
    </source>
</evidence>